<proteinExistence type="predicted"/>
<evidence type="ECO:0000313" key="1">
    <source>
        <dbReference type="EMBL" id="MBX66986.1"/>
    </source>
</evidence>
<protein>
    <submittedName>
        <fullName evidence="1">Uncharacterized protein</fullName>
    </submittedName>
</protein>
<organism evidence="1">
    <name type="scientific">Rhizophora mucronata</name>
    <name type="common">Asiatic mangrove</name>
    <dbReference type="NCBI Taxonomy" id="61149"/>
    <lineage>
        <taxon>Eukaryota</taxon>
        <taxon>Viridiplantae</taxon>
        <taxon>Streptophyta</taxon>
        <taxon>Embryophyta</taxon>
        <taxon>Tracheophyta</taxon>
        <taxon>Spermatophyta</taxon>
        <taxon>Magnoliopsida</taxon>
        <taxon>eudicotyledons</taxon>
        <taxon>Gunneridae</taxon>
        <taxon>Pentapetalae</taxon>
        <taxon>rosids</taxon>
        <taxon>fabids</taxon>
        <taxon>Malpighiales</taxon>
        <taxon>Rhizophoraceae</taxon>
        <taxon>Rhizophora</taxon>
    </lineage>
</organism>
<name>A0A2P2QJ25_RHIMU</name>
<dbReference type="AlphaFoldDB" id="A0A2P2QJ25"/>
<dbReference type="EMBL" id="GGEC01086502">
    <property type="protein sequence ID" value="MBX66986.1"/>
    <property type="molecule type" value="Transcribed_RNA"/>
</dbReference>
<sequence length="70" mass="8534">MILKVYYGRIKYFKIKFHFIKKAQENGNVNLTYYNSKNQMVNILTKGMHRPRFKELKRKLGMQKYGTKEE</sequence>
<reference evidence="1" key="1">
    <citation type="submission" date="2018-02" db="EMBL/GenBank/DDBJ databases">
        <title>Rhizophora mucronata_Transcriptome.</title>
        <authorList>
            <person name="Meera S.P."/>
            <person name="Sreeshan A."/>
            <person name="Augustine A."/>
        </authorList>
    </citation>
    <scope>NUCLEOTIDE SEQUENCE</scope>
    <source>
        <tissue evidence="1">Leaf</tissue>
    </source>
</reference>
<accession>A0A2P2QJ25</accession>